<accession>A0ABW1I777</accession>
<keyword evidence="2" id="KW-1185">Reference proteome</keyword>
<comment type="caution">
    <text evidence="1">The sequence shown here is derived from an EMBL/GenBank/DDBJ whole genome shotgun (WGS) entry which is preliminary data.</text>
</comment>
<evidence type="ECO:0000313" key="1">
    <source>
        <dbReference type="EMBL" id="MFC5949025.1"/>
    </source>
</evidence>
<dbReference type="Proteomes" id="UP001596119">
    <property type="component" value="Unassembled WGS sequence"/>
</dbReference>
<gene>
    <name evidence="1" type="ORF">ACFQH9_12155</name>
</gene>
<reference evidence="2" key="1">
    <citation type="journal article" date="2019" name="Int. J. Syst. Evol. Microbiol.">
        <title>The Global Catalogue of Microorganisms (GCM) 10K type strain sequencing project: providing services to taxonomists for standard genome sequencing and annotation.</title>
        <authorList>
            <consortium name="The Broad Institute Genomics Platform"/>
            <consortium name="The Broad Institute Genome Sequencing Center for Infectious Disease"/>
            <person name="Wu L."/>
            <person name="Ma J."/>
        </authorList>
    </citation>
    <scope>NUCLEOTIDE SEQUENCE [LARGE SCALE GENOMIC DNA]</scope>
    <source>
        <strain evidence="2">CGMCC 4.7397</strain>
    </source>
</reference>
<sequence>MRVVGDPVGGPGLLAVVGGDADAELAVGHLLFVGAAVGQVEGGVGGVPGGVVFGDAGRGRRTEGAPVVGVVGEFAVGGGPA</sequence>
<evidence type="ECO:0000313" key="2">
    <source>
        <dbReference type="Proteomes" id="UP001596119"/>
    </source>
</evidence>
<proteinExistence type="predicted"/>
<dbReference type="RefSeq" id="WP_379566106.1">
    <property type="nucleotide sequence ID" value="NZ_JBHSQK010000026.1"/>
</dbReference>
<protein>
    <submittedName>
        <fullName evidence="1">Uncharacterized protein</fullName>
    </submittedName>
</protein>
<name>A0ABW1I777_9PSEU</name>
<organism evidence="1 2">
    <name type="scientific">Pseudonocardia lutea</name>
    <dbReference type="NCBI Taxonomy" id="2172015"/>
    <lineage>
        <taxon>Bacteria</taxon>
        <taxon>Bacillati</taxon>
        <taxon>Actinomycetota</taxon>
        <taxon>Actinomycetes</taxon>
        <taxon>Pseudonocardiales</taxon>
        <taxon>Pseudonocardiaceae</taxon>
        <taxon>Pseudonocardia</taxon>
    </lineage>
</organism>
<dbReference type="EMBL" id="JBHSQK010000026">
    <property type="protein sequence ID" value="MFC5949025.1"/>
    <property type="molecule type" value="Genomic_DNA"/>
</dbReference>